<dbReference type="HOGENOM" id="CLU_052778_0_0_2"/>
<keyword evidence="10" id="KW-1185">Reference proteome</keyword>
<evidence type="ECO:0000256" key="1">
    <source>
        <dbReference type="ARBA" id="ARBA00022485"/>
    </source>
</evidence>
<dbReference type="AlphaFoldDB" id="G7VGT3"/>
<dbReference type="InterPro" id="IPR007238">
    <property type="entry name" value="DNA_primase_lsu_euk/arc"/>
</dbReference>
<evidence type="ECO:0000259" key="8">
    <source>
        <dbReference type="Pfam" id="PF04104"/>
    </source>
</evidence>
<dbReference type="GO" id="GO:1990077">
    <property type="term" value="C:primosome complex"/>
    <property type="evidence" value="ECO:0007669"/>
    <property type="project" value="UniProtKB-KW"/>
</dbReference>
<keyword evidence="2 7" id="KW-0639">Primosome</keyword>
<proteinExistence type="inferred from homology"/>
<comment type="subunit">
    <text evidence="7">Heterodimer of a small subunit (PriS) and a large subunit (PriL).</text>
</comment>
<feature type="domain" description="DNA primase large subunit C-terminal" evidence="8">
    <location>
        <begin position="208"/>
        <end position="299"/>
    </location>
</feature>
<evidence type="ECO:0000256" key="4">
    <source>
        <dbReference type="ARBA" id="ARBA00022723"/>
    </source>
</evidence>
<dbReference type="Pfam" id="PF04104">
    <property type="entry name" value="DNA_primase_lrg"/>
    <property type="match status" value="1"/>
</dbReference>
<reference evidence="9 10" key="1">
    <citation type="journal article" date="2012" name="J. Bacteriol.">
        <title>Complete genome sequence of strain 1860, a crenarchaeon of the genus pyrobaculum able to grow with various electron acceptors.</title>
        <authorList>
            <person name="Mardanov A.V."/>
            <person name="Gumerov V.M."/>
            <person name="Slobodkina G.B."/>
            <person name="Beletsky A.V."/>
            <person name="Bonch-Osmolovskaya E.A."/>
            <person name="Ravin N.V."/>
            <person name="Skryabin K.G."/>
        </authorList>
    </citation>
    <scope>NUCLEOTIDE SEQUENCE [LARGE SCALE GENOMIC DNA]</scope>
    <source>
        <strain evidence="9 10">1860</strain>
    </source>
</reference>
<protein>
    <recommendedName>
        <fullName evidence="7">DNA primase large subunit PriL</fullName>
    </recommendedName>
</protein>
<dbReference type="InterPro" id="IPR023642">
    <property type="entry name" value="DNA_primase_lsu_PriL"/>
</dbReference>
<dbReference type="PANTHER" id="PTHR10537">
    <property type="entry name" value="DNA PRIMASE LARGE SUBUNIT"/>
    <property type="match status" value="1"/>
</dbReference>
<dbReference type="KEGG" id="pyr:P186_0462"/>
<keyword evidence="1 7" id="KW-0004">4Fe-4S</keyword>
<evidence type="ECO:0000256" key="3">
    <source>
        <dbReference type="ARBA" id="ARBA00022705"/>
    </source>
</evidence>
<feature type="binding site" evidence="7">
    <location>
        <position position="297"/>
    </location>
    <ligand>
        <name>[4Fe-4S] cluster</name>
        <dbReference type="ChEBI" id="CHEBI:49883"/>
    </ligand>
</feature>
<organism evidence="9 10">
    <name type="scientific">Pyrobaculum ferrireducens</name>
    <dbReference type="NCBI Taxonomy" id="1104324"/>
    <lineage>
        <taxon>Archaea</taxon>
        <taxon>Thermoproteota</taxon>
        <taxon>Thermoprotei</taxon>
        <taxon>Thermoproteales</taxon>
        <taxon>Thermoproteaceae</taxon>
        <taxon>Pyrobaculum</taxon>
    </lineage>
</organism>
<dbReference type="GO" id="GO:0003899">
    <property type="term" value="F:DNA-directed RNA polymerase activity"/>
    <property type="evidence" value="ECO:0007669"/>
    <property type="project" value="InterPro"/>
</dbReference>
<evidence type="ECO:0000313" key="10">
    <source>
        <dbReference type="Proteomes" id="UP000005867"/>
    </source>
</evidence>
<sequence length="321" mass="35855">MALDAVINSKNLLDMALERLRKSLAREPLNPRSCIDSPEDWAAAARLALYIAAATKNPYLLKRFADSESKRFLELMRKVPGIQDLRCKIEIARDLGVVAKPAHEVVTGIVVATFGNPVAVRWTSYLRYAPQDPFWAMINRPVVKGWVVVPLEDFERLLEEAYEEQILKTARENELAVGRVAASIDASLVEDLLKKYAHKPLKAPSQPAEGPHPPCMKAILDALKSGDNLPHTARFAIATYLLHRGWDVEQIVDLFRTSPDFNEKITRYQVQHIAGQVGGRKEYAVPSCETMNSWGLCPTNLGCGVKNPVQYGRKVTVKKSN</sequence>
<dbReference type="STRING" id="1104324.P186_0462"/>
<dbReference type="Proteomes" id="UP000005867">
    <property type="component" value="Chromosome"/>
</dbReference>
<dbReference type="GO" id="GO:0006270">
    <property type="term" value="P:DNA replication initiation"/>
    <property type="evidence" value="ECO:0007669"/>
    <property type="project" value="TreeGrafter"/>
</dbReference>
<comment type="similarity">
    <text evidence="7">Belongs to the eukaryotic-type primase large subunit family.</text>
</comment>
<dbReference type="GO" id="GO:0046872">
    <property type="term" value="F:metal ion binding"/>
    <property type="evidence" value="ECO:0007669"/>
    <property type="project" value="UniProtKB-KW"/>
</dbReference>
<evidence type="ECO:0000313" key="9">
    <source>
        <dbReference type="EMBL" id="AET31916.1"/>
    </source>
</evidence>
<comment type="function">
    <text evidence="7">Regulatory subunit of DNA primase, an RNA polymerase that catalyzes the synthesis of short RNA molecules used as primers for DNA polymerase during DNA replication. Stabilizes and modulates the activity of the small subunit, increasing the rate of DNA synthesis, and conferring RNA synthesis capability. The DNA polymerase activity may enable DNA primase to also catalyze primer extension after primer synthesis. May also play a role in DNA repair.</text>
</comment>
<keyword evidence="5 7" id="KW-0408">Iron</keyword>
<dbReference type="Pfam" id="PF26466">
    <property type="entry name" value="DNA_primase_lrg_N"/>
    <property type="match status" value="1"/>
</dbReference>
<keyword evidence="4 7" id="KW-0479">Metal-binding</keyword>
<gene>
    <name evidence="7" type="primary">priL</name>
    <name evidence="9" type="ORF">P186_0462</name>
</gene>
<feature type="binding site" evidence="7">
    <location>
        <position position="215"/>
    </location>
    <ligand>
        <name>[4Fe-4S] cluster</name>
        <dbReference type="ChEBI" id="CHEBI:49883"/>
    </ligand>
</feature>
<evidence type="ECO:0000256" key="6">
    <source>
        <dbReference type="ARBA" id="ARBA00023014"/>
    </source>
</evidence>
<dbReference type="GO" id="GO:0006269">
    <property type="term" value="P:DNA replication, synthesis of primer"/>
    <property type="evidence" value="ECO:0007669"/>
    <property type="project" value="UniProtKB-UniRule"/>
</dbReference>
<dbReference type="InterPro" id="IPR058560">
    <property type="entry name" value="DNA_primase_C"/>
</dbReference>
<dbReference type="SUPFAM" id="SSF140914">
    <property type="entry name" value="PriB N-terminal domain-like"/>
    <property type="match status" value="1"/>
</dbReference>
<feature type="binding site" evidence="7">
    <location>
        <position position="303"/>
    </location>
    <ligand>
        <name>[4Fe-4S] cluster</name>
        <dbReference type="ChEBI" id="CHEBI:49883"/>
    </ligand>
</feature>
<dbReference type="PANTHER" id="PTHR10537:SF3">
    <property type="entry name" value="DNA PRIMASE LARGE SUBUNIT"/>
    <property type="match status" value="1"/>
</dbReference>
<feature type="binding site" evidence="7">
    <location>
        <position position="288"/>
    </location>
    <ligand>
        <name>[4Fe-4S] cluster</name>
        <dbReference type="ChEBI" id="CHEBI:49883"/>
    </ligand>
</feature>
<evidence type="ECO:0000256" key="5">
    <source>
        <dbReference type="ARBA" id="ARBA00023004"/>
    </source>
</evidence>
<accession>G7VGT3</accession>
<dbReference type="CDD" id="cd06560">
    <property type="entry name" value="PriL"/>
    <property type="match status" value="1"/>
</dbReference>
<name>G7VGT3_9CREN</name>
<keyword evidence="3 7" id="KW-0235">DNA replication</keyword>
<keyword evidence="6 7" id="KW-0411">Iron-sulfur</keyword>
<comment type="cofactor">
    <cofactor evidence="7">
        <name>[4Fe-4S] cluster</name>
        <dbReference type="ChEBI" id="CHEBI:49883"/>
    </cofactor>
    <text evidence="7">Binds 1 [4Fe-4S] cluster.</text>
</comment>
<evidence type="ECO:0000256" key="7">
    <source>
        <dbReference type="HAMAP-Rule" id="MF_00701"/>
    </source>
</evidence>
<dbReference type="EMBL" id="CP003098">
    <property type="protein sequence ID" value="AET31916.1"/>
    <property type="molecule type" value="Genomic_DNA"/>
</dbReference>
<dbReference type="eggNOG" id="arCOG03013">
    <property type="taxonomic scope" value="Archaea"/>
</dbReference>
<evidence type="ECO:0000256" key="2">
    <source>
        <dbReference type="ARBA" id="ARBA00022515"/>
    </source>
</evidence>
<dbReference type="HAMAP" id="MF_00701">
    <property type="entry name" value="DNA_primase_lrg_arc"/>
    <property type="match status" value="1"/>
</dbReference>
<dbReference type="GO" id="GO:0051539">
    <property type="term" value="F:4 iron, 4 sulfur cluster binding"/>
    <property type="evidence" value="ECO:0007669"/>
    <property type="project" value="UniProtKB-UniRule"/>
</dbReference>